<accession>A0ABS0AA30</accession>
<evidence type="ECO:0008006" key="3">
    <source>
        <dbReference type="Google" id="ProtNLM"/>
    </source>
</evidence>
<protein>
    <recommendedName>
        <fullName evidence="3">Ubiquinone biosynthesis protein COQ4</fullName>
    </recommendedName>
</protein>
<dbReference type="EMBL" id="JADKYU010001043">
    <property type="protein sequence ID" value="MBF4986248.1"/>
    <property type="molecule type" value="Genomic_DNA"/>
</dbReference>
<reference evidence="1 2" key="1">
    <citation type="submission" date="2020-11" db="EMBL/GenBank/DDBJ databases">
        <title>P. mediterranea TC4 genome.</title>
        <authorList>
            <person name="Molmeret M."/>
        </authorList>
    </citation>
    <scope>NUCLEOTIDE SEQUENCE [LARGE SCALE GENOMIC DNA]</scope>
    <source>
        <strain evidence="1 2">TC4</strain>
    </source>
</reference>
<evidence type="ECO:0000313" key="2">
    <source>
        <dbReference type="Proteomes" id="UP001194729"/>
    </source>
</evidence>
<sequence>MLALSLYIMKSIFLSFYFEIQSTLKYLRELLVSLGFTISSKMYVFFKKGTSWHLQTNQLLSYPKHSLGFHLGCFLLKHKFEPQPRCEDHDVFHVLTGYKVDTAQEIAMQFWLWGNGKRSPFVALAMLVGLLLYLDCYDSFTRAYLKGQYSKAIHHIDFSQHLSSPISNFKTHYNTTLS</sequence>
<name>A0ABS0AA30_9FLAO</name>
<evidence type="ECO:0000313" key="1">
    <source>
        <dbReference type="EMBL" id="MBF4986248.1"/>
    </source>
</evidence>
<organism evidence="1 2">
    <name type="scientific">Nonlabens mediterrranea</name>
    <dbReference type="NCBI Taxonomy" id="1419947"/>
    <lineage>
        <taxon>Bacteria</taxon>
        <taxon>Pseudomonadati</taxon>
        <taxon>Bacteroidota</taxon>
        <taxon>Flavobacteriia</taxon>
        <taxon>Flavobacteriales</taxon>
        <taxon>Flavobacteriaceae</taxon>
        <taxon>Nonlabens</taxon>
    </lineage>
</organism>
<keyword evidence="2" id="KW-1185">Reference proteome</keyword>
<comment type="caution">
    <text evidence="1">The sequence shown here is derived from an EMBL/GenBank/DDBJ whole genome shotgun (WGS) entry which is preliminary data.</text>
</comment>
<proteinExistence type="predicted"/>
<dbReference type="Proteomes" id="UP001194729">
    <property type="component" value="Unassembled WGS sequence"/>
</dbReference>
<gene>
    <name evidence="1" type="ORF">FNJ87_18675</name>
</gene>